<dbReference type="PANTHER" id="PTHR22594:SF5">
    <property type="entry name" value="ASPARTATE--TRNA LIGASE, MITOCHONDRIAL"/>
    <property type="match status" value="1"/>
</dbReference>
<organism evidence="8 9">
    <name type="scientific">Peronospora destructor</name>
    <dbReference type="NCBI Taxonomy" id="86335"/>
    <lineage>
        <taxon>Eukaryota</taxon>
        <taxon>Sar</taxon>
        <taxon>Stramenopiles</taxon>
        <taxon>Oomycota</taxon>
        <taxon>Peronosporomycetes</taxon>
        <taxon>Peronosporales</taxon>
        <taxon>Peronosporaceae</taxon>
        <taxon>Peronospora</taxon>
    </lineage>
</organism>
<dbReference type="Pfam" id="PF00152">
    <property type="entry name" value="tRNA-synt_2"/>
    <property type="match status" value="1"/>
</dbReference>
<dbReference type="Gene3D" id="3.30.930.10">
    <property type="entry name" value="Bira Bifunctional Protein, Domain 2"/>
    <property type="match status" value="1"/>
</dbReference>
<dbReference type="InterPro" id="IPR004115">
    <property type="entry name" value="GAD-like_sf"/>
</dbReference>
<dbReference type="GO" id="GO:0003676">
    <property type="term" value="F:nucleic acid binding"/>
    <property type="evidence" value="ECO:0007669"/>
    <property type="project" value="InterPro"/>
</dbReference>
<reference evidence="8" key="1">
    <citation type="submission" date="2022-12" db="EMBL/GenBank/DDBJ databases">
        <authorList>
            <person name="Webb A."/>
        </authorList>
    </citation>
    <scope>NUCLEOTIDE SEQUENCE</scope>
    <source>
        <strain evidence="8">Pd1</strain>
    </source>
</reference>
<comment type="caution">
    <text evidence="8">The sequence shown here is derived from an EMBL/GenBank/DDBJ whole genome shotgun (WGS) entry which is preliminary data.</text>
</comment>
<feature type="domain" description="Aminoacyl-transfer RNA synthetases class-II family profile" evidence="7">
    <location>
        <begin position="184"/>
        <end position="646"/>
    </location>
</feature>
<dbReference type="GO" id="GO:0004815">
    <property type="term" value="F:aspartate-tRNA ligase activity"/>
    <property type="evidence" value="ECO:0007669"/>
    <property type="project" value="TreeGrafter"/>
</dbReference>
<dbReference type="InterPro" id="IPR002312">
    <property type="entry name" value="Asp/Asn-tRNA-synth_IIb"/>
</dbReference>
<keyword evidence="6" id="KW-0030">Aminoacyl-tRNA synthetase</keyword>
<keyword evidence="2" id="KW-0436">Ligase</keyword>
<dbReference type="NCBIfam" id="NF001750">
    <property type="entry name" value="PRK00476.1"/>
    <property type="match status" value="1"/>
</dbReference>
<dbReference type="EMBL" id="CANTFM010002064">
    <property type="protein sequence ID" value="CAI5744309.1"/>
    <property type="molecule type" value="Genomic_DNA"/>
</dbReference>
<dbReference type="Pfam" id="PF02938">
    <property type="entry name" value="GAD"/>
    <property type="match status" value="1"/>
</dbReference>
<comment type="similarity">
    <text evidence="1">Belongs to the class-II aminoacyl-tRNA synthetase family. Type 1 subfamily.</text>
</comment>
<keyword evidence="9" id="KW-1185">Reference proteome</keyword>
<dbReference type="CDD" id="cd04317">
    <property type="entry name" value="EcAspRS_like_N"/>
    <property type="match status" value="1"/>
</dbReference>
<dbReference type="Proteomes" id="UP001162029">
    <property type="component" value="Unassembled WGS sequence"/>
</dbReference>
<dbReference type="InterPro" id="IPR004365">
    <property type="entry name" value="NA-bd_OB_tRNA"/>
</dbReference>
<evidence type="ECO:0000256" key="4">
    <source>
        <dbReference type="ARBA" id="ARBA00022840"/>
    </source>
</evidence>
<dbReference type="Gene3D" id="2.40.50.140">
    <property type="entry name" value="Nucleic acid-binding proteins"/>
    <property type="match status" value="1"/>
</dbReference>
<dbReference type="InterPro" id="IPR006195">
    <property type="entry name" value="aa-tRNA-synth_II"/>
</dbReference>
<evidence type="ECO:0000313" key="8">
    <source>
        <dbReference type="EMBL" id="CAI5744309.1"/>
    </source>
</evidence>
<accession>A0AAV0VC23</accession>
<keyword evidence="4" id="KW-0067">ATP-binding</keyword>
<dbReference type="SUPFAM" id="SSF55681">
    <property type="entry name" value="Class II aaRS and biotin synthetases"/>
    <property type="match status" value="1"/>
</dbReference>
<keyword evidence="3" id="KW-0547">Nucleotide-binding</keyword>
<keyword evidence="5" id="KW-0648">Protein biosynthesis</keyword>
<dbReference type="PRINTS" id="PR01042">
    <property type="entry name" value="TRNASYNTHASP"/>
</dbReference>
<dbReference type="Pfam" id="PF01336">
    <property type="entry name" value="tRNA_anti-codon"/>
    <property type="match status" value="1"/>
</dbReference>
<evidence type="ECO:0000256" key="5">
    <source>
        <dbReference type="ARBA" id="ARBA00022917"/>
    </source>
</evidence>
<evidence type="ECO:0000256" key="2">
    <source>
        <dbReference type="ARBA" id="ARBA00022598"/>
    </source>
</evidence>
<name>A0AAV0VC23_9STRA</name>
<evidence type="ECO:0000256" key="3">
    <source>
        <dbReference type="ARBA" id="ARBA00022741"/>
    </source>
</evidence>
<dbReference type="Gene3D" id="3.30.1360.30">
    <property type="entry name" value="GAD-like domain"/>
    <property type="match status" value="1"/>
</dbReference>
<dbReference type="PANTHER" id="PTHR22594">
    <property type="entry name" value="ASPARTYL/LYSYL-TRNA SYNTHETASE"/>
    <property type="match status" value="1"/>
</dbReference>
<evidence type="ECO:0000256" key="1">
    <source>
        <dbReference type="ARBA" id="ARBA00006303"/>
    </source>
</evidence>
<evidence type="ECO:0000313" key="9">
    <source>
        <dbReference type="Proteomes" id="UP001162029"/>
    </source>
</evidence>
<dbReference type="GO" id="GO:0005739">
    <property type="term" value="C:mitochondrion"/>
    <property type="evidence" value="ECO:0007669"/>
    <property type="project" value="TreeGrafter"/>
</dbReference>
<dbReference type="SUPFAM" id="SSF55261">
    <property type="entry name" value="GAD domain-like"/>
    <property type="match status" value="1"/>
</dbReference>
<dbReference type="NCBIfam" id="TIGR00459">
    <property type="entry name" value="aspS_bact"/>
    <property type="match status" value="1"/>
</dbReference>
<dbReference type="AlphaFoldDB" id="A0AAV0VC23"/>
<dbReference type="InterPro" id="IPR012340">
    <property type="entry name" value="NA-bd_OB-fold"/>
</dbReference>
<dbReference type="PROSITE" id="PS50862">
    <property type="entry name" value="AA_TRNA_LIGASE_II"/>
    <property type="match status" value="1"/>
</dbReference>
<dbReference type="InterPro" id="IPR045864">
    <property type="entry name" value="aa-tRNA-synth_II/BPL/LPL"/>
</dbReference>
<protein>
    <recommendedName>
        <fullName evidence="7">Aminoacyl-transfer RNA synthetases class-II family profile domain-containing protein</fullName>
    </recommendedName>
</protein>
<dbReference type="InterPro" id="IPR047089">
    <property type="entry name" value="Asp-tRNA-ligase_1_N"/>
</dbReference>
<evidence type="ECO:0000259" key="7">
    <source>
        <dbReference type="PROSITE" id="PS50862"/>
    </source>
</evidence>
<dbReference type="InterPro" id="IPR004524">
    <property type="entry name" value="Asp-tRNA-ligase_1"/>
</dbReference>
<proteinExistence type="inferred from homology"/>
<dbReference type="GO" id="GO:0005524">
    <property type="term" value="F:ATP binding"/>
    <property type="evidence" value="ECO:0007669"/>
    <property type="project" value="UniProtKB-KW"/>
</dbReference>
<dbReference type="GO" id="GO:0006422">
    <property type="term" value="P:aspartyl-tRNA aminoacylation"/>
    <property type="evidence" value="ECO:0007669"/>
    <property type="project" value="TreeGrafter"/>
</dbReference>
<dbReference type="HAMAP" id="MF_00044">
    <property type="entry name" value="Asp_tRNA_synth_type1"/>
    <property type="match status" value="1"/>
</dbReference>
<evidence type="ECO:0000256" key="6">
    <source>
        <dbReference type="ARBA" id="ARBA00023146"/>
    </source>
</evidence>
<sequence>MLTKRYSTFSLIFDSTCLIIFSSLHHASSRRFLSVIRSVSTFRTHSCGELRQEPHEGQRVTLTGWVDAIRPFGPISFLSLRDRNGITQLVFEKNFLRLADDVVSKIRPESVIQASGIVRARPVSMQNNKMATGAVEVVVDKITELNSCVNLPIQVSAGSKVANEDTRLRHRYLDLRRSALQQNLMVRSHISLAARNFLCSEGFLEIETPTLFKSTPEGAREFLVPTRNQGLFYALTQSPQQYKQLLMVGGLDRYFQLARCYRDEGGRADRQPEFTQIDLEMSFVSHEDIMNLVERLVKEIWKAADKELSDRPFVRMAFDEAMHRFGVDKPDTRYGIELQDVDDLLQECEFAPFKMALANSHTKVYNNRGVVRAINAKNLANGAFSRKEIDDLENVAKRVSNTAGTFVVKVDAGKQWKSSLAKKLSAYEIDQLNKRLDAKEGDILIFAAGPYHDVNTLLGRLRTHTSQLLYAKGFLQAELDPNNFHHLWVIDFPMFERSEDDDGNIHANGDKISLSAIHHPFTAPRADHAVLLDEILVTAARSDGKSLLEDPEIVEKLLELTAQHYDIVCNGWELGGGSIRIHQAKLQQAIFEDVLELPALQRQSFEHLLQALSHGAPPHGGIALGLDRLVAILCGAPSLRDVIAFPKSATGNELMTNAPGFVLPEQLKEYYIQVRHDDK</sequence>
<gene>
    <name evidence="8" type="ORF">PDE001_LOCUS9463</name>
</gene>
<dbReference type="InterPro" id="IPR004364">
    <property type="entry name" value="Aa-tRNA-synt_II"/>
</dbReference>
<dbReference type="InterPro" id="IPR029351">
    <property type="entry name" value="GAD_dom"/>
</dbReference>
<dbReference type="SUPFAM" id="SSF50249">
    <property type="entry name" value="Nucleic acid-binding proteins"/>
    <property type="match status" value="1"/>
</dbReference>